<evidence type="ECO:0000313" key="3">
    <source>
        <dbReference type="Proteomes" id="UP000092445"/>
    </source>
</evidence>
<reference evidence="3" key="1">
    <citation type="submission" date="2014-03" db="EMBL/GenBank/DDBJ databases">
        <authorList>
            <person name="Aksoy S."/>
            <person name="Warren W."/>
            <person name="Wilson R.K."/>
        </authorList>
    </citation>
    <scope>NUCLEOTIDE SEQUENCE [LARGE SCALE GENOMIC DNA]</scope>
    <source>
        <strain evidence="3">IAEA</strain>
    </source>
</reference>
<feature type="transmembrane region" description="Helical" evidence="1">
    <location>
        <begin position="120"/>
        <end position="141"/>
    </location>
</feature>
<sequence length="148" mass="17061">MDIIKVEGLDLFEFAVAREVEQDMKHSITLGSTITLKAHQTKLSAHYLVTVPFPGKKDCYVSEHALPYYEFRHVLCIQCSALVWLAFQYLLRIHFCDEEDQHVILVARFLDREYPLDELYIAKSLVFAAVLGNLHLVYGVISEGRSMR</sequence>
<dbReference type="Proteomes" id="UP000092445">
    <property type="component" value="Unassembled WGS sequence"/>
</dbReference>
<accession>A0A1B0A9Q1</accession>
<keyword evidence="1" id="KW-0812">Transmembrane</keyword>
<keyword evidence="3" id="KW-1185">Reference proteome</keyword>
<evidence type="ECO:0000256" key="1">
    <source>
        <dbReference type="SAM" id="Phobius"/>
    </source>
</evidence>
<dbReference type="EnsemblMetazoa" id="GPAI038723-RA">
    <property type="protein sequence ID" value="GPAI038723-PA"/>
    <property type="gene ID" value="GPAI038723"/>
</dbReference>
<dbReference type="AlphaFoldDB" id="A0A1B0A9Q1"/>
<dbReference type="VEuPathDB" id="VectorBase:GPAI038723"/>
<organism evidence="2 3">
    <name type="scientific">Glossina pallidipes</name>
    <name type="common">Tsetse fly</name>
    <dbReference type="NCBI Taxonomy" id="7398"/>
    <lineage>
        <taxon>Eukaryota</taxon>
        <taxon>Metazoa</taxon>
        <taxon>Ecdysozoa</taxon>
        <taxon>Arthropoda</taxon>
        <taxon>Hexapoda</taxon>
        <taxon>Insecta</taxon>
        <taxon>Pterygota</taxon>
        <taxon>Neoptera</taxon>
        <taxon>Endopterygota</taxon>
        <taxon>Diptera</taxon>
        <taxon>Brachycera</taxon>
        <taxon>Muscomorpha</taxon>
        <taxon>Hippoboscoidea</taxon>
        <taxon>Glossinidae</taxon>
        <taxon>Glossina</taxon>
    </lineage>
</organism>
<name>A0A1B0A9Q1_GLOPL</name>
<proteinExistence type="predicted"/>
<protein>
    <submittedName>
        <fullName evidence="2">Uncharacterized protein</fullName>
    </submittedName>
</protein>
<keyword evidence="1" id="KW-0472">Membrane</keyword>
<reference evidence="2" key="2">
    <citation type="submission" date="2020-05" db="UniProtKB">
        <authorList>
            <consortium name="EnsemblMetazoa"/>
        </authorList>
    </citation>
    <scope>IDENTIFICATION</scope>
    <source>
        <strain evidence="2">IAEA</strain>
    </source>
</reference>
<keyword evidence="1" id="KW-1133">Transmembrane helix</keyword>
<evidence type="ECO:0000313" key="2">
    <source>
        <dbReference type="EnsemblMetazoa" id="GPAI038723-PA"/>
    </source>
</evidence>